<name>A0A0J8BGU0_BETVV</name>
<sequence>PRLILLMAAVFRRLISYSTRRHPLAISGRCSRPISTAEAVYPQTDAEQIKLLSSYLSSGMVSETVTRLLQWRYHNVTISDAVYRHVVFASVHFDRPTMQALCSFFASRDREAAILLKLVASSKISLDAVSSASHWSSALLCKAIEIVAEKPDAAVMGALQFALLCRADLEAIERAAPHIIHARLAT</sequence>
<gene>
    <name evidence="1" type="ORF">BVRB_040720</name>
</gene>
<dbReference type="Gramene" id="KMS64975">
    <property type="protein sequence ID" value="KMS64975"/>
    <property type="gene ID" value="BVRB_040720"/>
</dbReference>
<dbReference type="AlphaFoldDB" id="A0A0J8BGU0"/>
<dbReference type="Proteomes" id="UP000035740">
    <property type="component" value="Unassembled WGS sequence"/>
</dbReference>
<evidence type="ECO:0000313" key="1">
    <source>
        <dbReference type="EMBL" id="KMS64975.1"/>
    </source>
</evidence>
<feature type="non-terminal residue" evidence="1">
    <location>
        <position position="1"/>
    </location>
</feature>
<organism evidence="1 2">
    <name type="scientific">Beta vulgaris subsp. vulgaris</name>
    <name type="common">Beet</name>
    <dbReference type="NCBI Taxonomy" id="3555"/>
    <lineage>
        <taxon>Eukaryota</taxon>
        <taxon>Viridiplantae</taxon>
        <taxon>Streptophyta</taxon>
        <taxon>Embryophyta</taxon>
        <taxon>Tracheophyta</taxon>
        <taxon>Spermatophyta</taxon>
        <taxon>Magnoliopsida</taxon>
        <taxon>eudicotyledons</taxon>
        <taxon>Gunneridae</taxon>
        <taxon>Pentapetalae</taxon>
        <taxon>Caryophyllales</taxon>
        <taxon>Chenopodiaceae</taxon>
        <taxon>Betoideae</taxon>
        <taxon>Beta</taxon>
    </lineage>
</organism>
<proteinExistence type="predicted"/>
<keyword evidence="2" id="KW-1185">Reference proteome</keyword>
<reference evidence="1 2" key="1">
    <citation type="journal article" date="2014" name="Nature">
        <title>The genome of the recently domesticated crop plant sugar beet (Beta vulgaris).</title>
        <authorList>
            <person name="Dohm J.C."/>
            <person name="Minoche A.E."/>
            <person name="Holtgrawe D."/>
            <person name="Capella-Gutierrez S."/>
            <person name="Zakrzewski F."/>
            <person name="Tafer H."/>
            <person name="Rupp O."/>
            <person name="Sorensen T.R."/>
            <person name="Stracke R."/>
            <person name="Reinhardt R."/>
            <person name="Goesmann A."/>
            <person name="Kraft T."/>
            <person name="Schulz B."/>
            <person name="Stadler P.F."/>
            <person name="Schmidt T."/>
            <person name="Gabaldon T."/>
            <person name="Lehrach H."/>
            <person name="Weisshaar B."/>
            <person name="Himmelbauer H."/>
        </authorList>
    </citation>
    <scope>NUCLEOTIDE SEQUENCE [LARGE SCALE GENOMIC DNA]</scope>
    <source>
        <tissue evidence="1">Taproot</tissue>
    </source>
</reference>
<accession>A0A0J8BGU0</accession>
<evidence type="ECO:0000313" key="2">
    <source>
        <dbReference type="Proteomes" id="UP000035740"/>
    </source>
</evidence>
<dbReference type="EMBL" id="KQ117275">
    <property type="protein sequence ID" value="KMS64975.1"/>
    <property type="molecule type" value="Genomic_DNA"/>
</dbReference>
<feature type="non-terminal residue" evidence="1">
    <location>
        <position position="186"/>
    </location>
</feature>
<protein>
    <submittedName>
        <fullName evidence="1">Uncharacterized protein</fullName>
    </submittedName>
</protein>